<gene>
    <name evidence="1" type="ORF">M422DRAFT_171963</name>
</gene>
<dbReference type="OrthoDB" id="3239511at2759"/>
<dbReference type="AlphaFoldDB" id="A0A0C9VT80"/>
<proteinExistence type="predicted"/>
<dbReference type="Proteomes" id="UP000054279">
    <property type="component" value="Unassembled WGS sequence"/>
</dbReference>
<evidence type="ECO:0000313" key="1">
    <source>
        <dbReference type="EMBL" id="KIJ41730.1"/>
    </source>
</evidence>
<organism evidence="1 2">
    <name type="scientific">Sphaerobolus stellatus (strain SS14)</name>
    <dbReference type="NCBI Taxonomy" id="990650"/>
    <lineage>
        <taxon>Eukaryota</taxon>
        <taxon>Fungi</taxon>
        <taxon>Dikarya</taxon>
        <taxon>Basidiomycota</taxon>
        <taxon>Agaricomycotina</taxon>
        <taxon>Agaricomycetes</taxon>
        <taxon>Phallomycetidae</taxon>
        <taxon>Geastrales</taxon>
        <taxon>Sphaerobolaceae</taxon>
        <taxon>Sphaerobolus</taxon>
    </lineage>
</organism>
<reference evidence="1 2" key="1">
    <citation type="submission" date="2014-06" db="EMBL/GenBank/DDBJ databases">
        <title>Evolutionary Origins and Diversification of the Mycorrhizal Mutualists.</title>
        <authorList>
            <consortium name="DOE Joint Genome Institute"/>
            <consortium name="Mycorrhizal Genomics Consortium"/>
            <person name="Kohler A."/>
            <person name="Kuo A."/>
            <person name="Nagy L.G."/>
            <person name="Floudas D."/>
            <person name="Copeland A."/>
            <person name="Barry K.W."/>
            <person name="Cichocki N."/>
            <person name="Veneault-Fourrey C."/>
            <person name="LaButti K."/>
            <person name="Lindquist E.A."/>
            <person name="Lipzen A."/>
            <person name="Lundell T."/>
            <person name="Morin E."/>
            <person name="Murat C."/>
            <person name="Riley R."/>
            <person name="Ohm R."/>
            <person name="Sun H."/>
            <person name="Tunlid A."/>
            <person name="Henrissat B."/>
            <person name="Grigoriev I.V."/>
            <person name="Hibbett D.S."/>
            <person name="Martin F."/>
        </authorList>
    </citation>
    <scope>NUCLEOTIDE SEQUENCE [LARGE SCALE GENOMIC DNA]</scope>
    <source>
        <strain evidence="1 2">SS14</strain>
    </source>
</reference>
<accession>A0A0C9VT80</accession>
<name>A0A0C9VT80_SPHS4</name>
<dbReference type="EMBL" id="KN837135">
    <property type="protein sequence ID" value="KIJ41730.1"/>
    <property type="molecule type" value="Genomic_DNA"/>
</dbReference>
<dbReference type="HOGENOM" id="CLU_132233_0_0_1"/>
<sequence>YQCLYLRYRSLENWQEYQDILRCNPKFYGEPRYDCVVINTERVSFARIYALFSCETPSKTRHDIALIRKFQTSSWKPKTVWDGCRILEEKIFDFVFIKYLIRGCHMVPAFEKSGKIFYLNDLVDGDAFLRFFLDDRLSQTAV</sequence>
<keyword evidence="2" id="KW-1185">Reference proteome</keyword>
<feature type="non-terminal residue" evidence="1">
    <location>
        <position position="1"/>
    </location>
</feature>
<evidence type="ECO:0000313" key="2">
    <source>
        <dbReference type="Proteomes" id="UP000054279"/>
    </source>
</evidence>
<protein>
    <submittedName>
        <fullName evidence="1">Uncharacterized protein</fullName>
    </submittedName>
</protein>